<dbReference type="Proteomes" id="UP000192726">
    <property type="component" value="Chromosome"/>
</dbReference>
<evidence type="ECO:0000256" key="6">
    <source>
        <dbReference type="ARBA" id="ARBA00022679"/>
    </source>
</evidence>
<dbReference type="GO" id="GO:0001666">
    <property type="term" value="P:response to hypoxia"/>
    <property type="evidence" value="ECO:0007669"/>
    <property type="project" value="TreeGrafter"/>
</dbReference>
<dbReference type="GO" id="GO:0071731">
    <property type="term" value="P:response to nitric oxide"/>
    <property type="evidence" value="ECO:0007669"/>
    <property type="project" value="TreeGrafter"/>
</dbReference>
<dbReference type="Pfam" id="PF03007">
    <property type="entry name" value="WS_DGAT_cat"/>
    <property type="match status" value="1"/>
</dbReference>
<dbReference type="GO" id="GO:0006071">
    <property type="term" value="P:glycerol metabolic process"/>
    <property type="evidence" value="ECO:0007669"/>
    <property type="project" value="UniProtKB-KW"/>
</dbReference>
<keyword evidence="7" id="KW-0319">Glycerol metabolism</keyword>
<evidence type="ECO:0000256" key="5">
    <source>
        <dbReference type="ARBA" id="ARBA00022516"/>
    </source>
</evidence>
<name>A0A1V0TJV5_9ACTN</name>
<comment type="pathway">
    <text evidence="2">Lipid metabolism.</text>
</comment>
<dbReference type="GO" id="GO:0051701">
    <property type="term" value="P:biological process involved in interaction with host"/>
    <property type="evidence" value="ECO:0007669"/>
    <property type="project" value="TreeGrafter"/>
</dbReference>
<keyword evidence="15" id="KW-1185">Reference proteome</keyword>
<comment type="pathway">
    <text evidence="1">Glycerolipid metabolism; triacylglycerol biosynthesis.</text>
</comment>
<evidence type="ECO:0000256" key="10">
    <source>
        <dbReference type="ARBA" id="ARBA00048109"/>
    </source>
</evidence>
<reference evidence="14 15" key="1">
    <citation type="submission" date="2017-04" db="EMBL/GenBank/DDBJ databases">
        <title>Complete Genome Sequence of Streptomyces gilvosporeus F607, a Capable Producer of Natamycin.</title>
        <authorList>
            <person name="Zong G."/>
            <person name="Zhong C."/>
            <person name="Fu J."/>
            <person name="Qin R."/>
            <person name="Cao G."/>
        </authorList>
    </citation>
    <scope>NUCLEOTIDE SEQUENCE [LARGE SCALE GENOMIC DNA]</scope>
    <source>
        <strain evidence="14 15">F607</strain>
    </source>
</reference>
<evidence type="ECO:0000256" key="9">
    <source>
        <dbReference type="ARBA" id="ARBA00023315"/>
    </source>
</evidence>
<dbReference type="GO" id="GO:0004144">
    <property type="term" value="F:diacylglycerol O-acyltransferase activity"/>
    <property type="evidence" value="ECO:0007669"/>
    <property type="project" value="UniProtKB-EC"/>
</dbReference>
<dbReference type="PANTHER" id="PTHR31650">
    <property type="entry name" value="O-ACYLTRANSFERASE (WSD1-LIKE) FAMILY PROTEIN"/>
    <property type="match status" value="1"/>
</dbReference>
<organism evidence="14 15">
    <name type="scientific">Streptomyces gilvosporeus</name>
    <dbReference type="NCBI Taxonomy" id="553510"/>
    <lineage>
        <taxon>Bacteria</taxon>
        <taxon>Bacillati</taxon>
        <taxon>Actinomycetota</taxon>
        <taxon>Actinomycetes</taxon>
        <taxon>Kitasatosporales</taxon>
        <taxon>Streptomycetaceae</taxon>
        <taxon>Streptomyces</taxon>
    </lineage>
</organism>
<dbReference type="InterPro" id="IPR004255">
    <property type="entry name" value="O-acyltransferase_WSD1_N"/>
</dbReference>
<keyword evidence="9" id="KW-0012">Acyltransferase</keyword>
<dbReference type="UniPathway" id="UPA00282"/>
<dbReference type="InterPro" id="IPR045034">
    <property type="entry name" value="O-acyltransferase_WSD1-like"/>
</dbReference>
<gene>
    <name evidence="14" type="ORF">B1H19_02735</name>
</gene>
<dbReference type="Pfam" id="PF06974">
    <property type="entry name" value="WS_DGAT_C"/>
    <property type="match status" value="1"/>
</dbReference>
<keyword evidence="5" id="KW-0444">Lipid biosynthesis</keyword>
<evidence type="ECO:0000256" key="2">
    <source>
        <dbReference type="ARBA" id="ARBA00005189"/>
    </source>
</evidence>
<dbReference type="AlphaFoldDB" id="A0A1V0TJV5"/>
<dbReference type="GO" id="GO:0019432">
    <property type="term" value="P:triglyceride biosynthetic process"/>
    <property type="evidence" value="ECO:0007669"/>
    <property type="project" value="UniProtKB-UniPathway"/>
</dbReference>
<protein>
    <recommendedName>
        <fullName evidence="4">diacylglycerol O-acyltransferase</fullName>
        <ecNumber evidence="4">2.3.1.20</ecNumber>
    </recommendedName>
</protein>
<evidence type="ECO:0000256" key="4">
    <source>
        <dbReference type="ARBA" id="ARBA00013244"/>
    </source>
</evidence>
<dbReference type="STRING" id="553510.B1H19_02735"/>
<keyword evidence="6" id="KW-0808">Transferase</keyword>
<proteinExistence type="inferred from homology"/>
<sequence>MGLRDALRRATAGRGPVPTAGRQAGVREWKGAFFDYAAAHPGTSVAVGGASRITGDVPDHEEMCLLVDLVVARYPELAQAPPDGAGRGAGTPFAAADHVFRTPVAEGTGLDGLRAALRDLAATPLPERLWGVWILHGYAPDEFAVVLRGHHAHFDGMLLSELFRGTLSEPAASPKPRVPPRSPTARRSTAAELATALREGIGALSGLRRAARLVPGDFPLTGKPHYAWGSVELARFRKIAAAHGATPNDLYLSSLAGALKSWAGERGQSLGRHPVRMMVPVTLRRRDNAGNRGNLVLGAGVRLPVGLDDPVERLEYVKARTRKVRSMLCDPHAGALGRMVPDRFGRWLLELDLHPRSTTVLASHVPGPEKRLRLGGRLITDVIPLNLLPAGHALAACFFSYAATAQICFVADRTVGGCDGLVQLWMHELDEMTARAGL</sequence>
<evidence type="ECO:0000256" key="1">
    <source>
        <dbReference type="ARBA" id="ARBA00004771"/>
    </source>
</evidence>
<evidence type="ECO:0000256" key="11">
    <source>
        <dbReference type="SAM" id="MobiDB-lite"/>
    </source>
</evidence>
<comment type="similarity">
    <text evidence="3">Belongs to the long-chain O-acyltransferase family.</text>
</comment>
<evidence type="ECO:0000256" key="3">
    <source>
        <dbReference type="ARBA" id="ARBA00009587"/>
    </source>
</evidence>
<comment type="catalytic activity">
    <reaction evidence="10">
        <text>an acyl-CoA + a 1,2-diacyl-sn-glycerol = a triacyl-sn-glycerol + CoA</text>
        <dbReference type="Rhea" id="RHEA:10868"/>
        <dbReference type="ChEBI" id="CHEBI:17815"/>
        <dbReference type="ChEBI" id="CHEBI:57287"/>
        <dbReference type="ChEBI" id="CHEBI:58342"/>
        <dbReference type="ChEBI" id="CHEBI:64615"/>
        <dbReference type="EC" id="2.3.1.20"/>
    </reaction>
</comment>
<dbReference type="PANTHER" id="PTHR31650:SF1">
    <property type="entry name" value="WAX ESTER SYNTHASE_DIACYLGLYCEROL ACYLTRANSFERASE 4-RELATED"/>
    <property type="match status" value="1"/>
</dbReference>
<dbReference type="EMBL" id="CP020569">
    <property type="protein sequence ID" value="ARF53227.1"/>
    <property type="molecule type" value="Genomic_DNA"/>
</dbReference>
<dbReference type="EC" id="2.3.1.20" evidence="4"/>
<dbReference type="GO" id="GO:0005886">
    <property type="term" value="C:plasma membrane"/>
    <property type="evidence" value="ECO:0007669"/>
    <property type="project" value="TreeGrafter"/>
</dbReference>
<accession>A0A1V0TJV5</accession>
<evidence type="ECO:0000256" key="8">
    <source>
        <dbReference type="ARBA" id="ARBA00023098"/>
    </source>
</evidence>
<feature type="domain" description="O-acyltransferase WSD1 C-terminal" evidence="13">
    <location>
        <begin position="293"/>
        <end position="432"/>
    </location>
</feature>
<evidence type="ECO:0000256" key="7">
    <source>
        <dbReference type="ARBA" id="ARBA00022798"/>
    </source>
</evidence>
<evidence type="ECO:0000259" key="12">
    <source>
        <dbReference type="Pfam" id="PF03007"/>
    </source>
</evidence>
<feature type="domain" description="O-acyltransferase WSD1-like N-terminal" evidence="12">
    <location>
        <begin position="96"/>
        <end position="210"/>
    </location>
</feature>
<dbReference type="KEGG" id="sgv:B1H19_02735"/>
<evidence type="ECO:0000259" key="13">
    <source>
        <dbReference type="Pfam" id="PF06974"/>
    </source>
</evidence>
<evidence type="ECO:0000313" key="14">
    <source>
        <dbReference type="EMBL" id="ARF53227.1"/>
    </source>
</evidence>
<evidence type="ECO:0000313" key="15">
    <source>
        <dbReference type="Proteomes" id="UP000192726"/>
    </source>
</evidence>
<feature type="region of interest" description="Disordered" evidence="11">
    <location>
        <begin position="1"/>
        <end position="22"/>
    </location>
</feature>
<dbReference type="InterPro" id="IPR009721">
    <property type="entry name" value="O-acyltransferase_WSD1_C"/>
</dbReference>
<keyword evidence="8" id="KW-0443">Lipid metabolism</keyword>